<proteinExistence type="predicted"/>
<name>A0A426XGT4_ENSVE</name>
<dbReference type="Proteomes" id="UP000287651">
    <property type="component" value="Unassembled WGS sequence"/>
</dbReference>
<gene>
    <name evidence="1" type="ORF">B296_00014890</name>
</gene>
<dbReference type="EMBL" id="AMZH03020978">
    <property type="protein sequence ID" value="RRT38674.1"/>
    <property type="molecule type" value="Genomic_DNA"/>
</dbReference>
<evidence type="ECO:0000313" key="2">
    <source>
        <dbReference type="Proteomes" id="UP000287651"/>
    </source>
</evidence>
<dbReference type="AlphaFoldDB" id="A0A426XGT4"/>
<accession>A0A426XGT4</accession>
<comment type="caution">
    <text evidence="1">The sequence shown here is derived from an EMBL/GenBank/DDBJ whole genome shotgun (WGS) entry which is preliminary data.</text>
</comment>
<reference evidence="1 2" key="1">
    <citation type="journal article" date="2014" name="Agronomy (Basel)">
        <title>A Draft Genome Sequence for Ensete ventricosum, the Drought-Tolerant Tree Against Hunger.</title>
        <authorList>
            <person name="Harrison J."/>
            <person name="Moore K.A."/>
            <person name="Paszkiewicz K."/>
            <person name="Jones T."/>
            <person name="Grant M."/>
            <person name="Ambacheew D."/>
            <person name="Muzemil S."/>
            <person name="Studholme D.J."/>
        </authorList>
    </citation>
    <scope>NUCLEOTIDE SEQUENCE [LARGE SCALE GENOMIC DNA]</scope>
</reference>
<sequence length="127" mass="13699">MRRYYAPLAGAFAHGRALLPSGDSPYGLAAPPHTTTWFTGPPMSIVPAGDCHYGWVRCKSPLLRAPHYRRSPLRVAAPCKGLWPQPIAPLQVAKPWPTAPTGDLPWPATLIEGLAMAGHPLFSLLSL</sequence>
<protein>
    <submittedName>
        <fullName evidence="1">Uncharacterized protein</fullName>
    </submittedName>
</protein>
<organism evidence="1 2">
    <name type="scientific">Ensete ventricosum</name>
    <name type="common">Abyssinian banana</name>
    <name type="synonym">Musa ensete</name>
    <dbReference type="NCBI Taxonomy" id="4639"/>
    <lineage>
        <taxon>Eukaryota</taxon>
        <taxon>Viridiplantae</taxon>
        <taxon>Streptophyta</taxon>
        <taxon>Embryophyta</taxon>
        <taxon>Tracheophyta</taxon>
        <taxon>Spermatophyta</taxon>
        <taxon>Magnoliopsida</taxon>
        <taxon>Liliopsida</taxon>
        <taxon>Zingiberales</taxon>
        <taxon>Musaceae</taxon>
        <taxon>Ensete</taxon>
    </lineage>
</organism>
<evidence type="ECO:0000313" key="1">
    <source>
        <dbReference type="EMBL" id="RRT38674.1"/>
    </source>
</evidence>